<proteinExistence type="predicted"/>
<name>A0A9P6Z3A9_9FUNG</name>
<dbReference type="AlphaFoldDB" id="A0A9P6Z3A9"/>
<dbReference type="InterPro" id="IPR045142">
    <property type="entry name" value="BCAS3-like"/>
</dbReference>
<dbReference type="GO" id="GO:0042594">
    <property type="term" value="P:response to starvation"/>
    <property type="evidence" value="ECO:0007669"/>
    <property type="project" value="TreeGrafter"/>
</dbReference>
<evidence type="ECO:0000256" key="1">
    <source>
        <dbReference type="ARBA" id="ARBA00004329"/>
    </source>
</evidence>
<dbReference type="Proteomes" id="UP000740926">
    <property type="component" value="Unassembled WGS sequence"/>
</dbReference>
<evidence type="ECO:0000259" key="3">
    <source>
        <dbReference type="Pfam" id="PF21034"/>
    </source>
</evidence>
<feature type="domain" description="BCAS3" evidence="2">
    <location>
        <begin position="597"/>
        <end position="642"/>
    </location>
</feature>
<comment type="subcellular location">
    <subcellularLocation>
        <location evidence="1">Preautophagosomal structure</location>
    </subcellularLocation>
</comment>
<gene>
    <name evidence="4" type="ORF">G6F50_006241</name>
</gene>
<accession>A0A9P6Z3A9</accession>
<protein>
    <recommendedName>
        <fullName evidence="6">BCAS3 domain-containing protein</fullName>
    </recommendedName>
</protein>
<dbReference type="EMBL" id="JAANIU010000896">
    <property type="protein sequence ID" value="KAG1569586.1"/>
    <property type="molecule type" value="Genomic_DNA"/>
</dbReference>
<dbReference type="InterPro" id="IPR048382">
    <property type="entry name" value="BCAS3_WD40"/>
</dbReference>
<evidence type="ECO:0008006" key="6">
    <source>
        <dbReference type="Google" id="ProtNLM"/>
    </source>
</evidence>
<dbReference type="InterPro" id="IPR022175">
    <property type="entry name" value="BCAS3_dom"/>
</dbReference>
<dbReference type="PANTHER" id="PTHR13268:SF0">
    <property type="entry name" value="BCAS3 MICROTUBULE ASSOCIATED CELL MIGRATION FACTOR"/>
    <property type="match status" value="1"/>
</dbReference>
<dbReference type="GO" id="GO:0006914">
    <property type="term" value="P:autophagy"/>
    <property type="evidence" value="ECO:0007669"/>
    <property type="project" value="InterPro"/>
</dbReference>
<dbReference type="InterPro" id="IPR036322">
    <property type="entry name" value="WD40_repeat_dom_sf"/>
</dbReference>
<dbReference type="PANTHER" id="PTHR13268">
    <property type="entry name" value="BREAST CARCINOMA AMPLIFIED SEQUENCE 3"/>
    <property type="match status" value="1"/>
</dbReference>
<dbReference type="GO" id="GO:0000407">
    <property type="term" value="C:phagophore assembly site"/>
    <property type="evidence" value="ECO:0007669"/>
    <property type="project" value="UniProtKB-SubCell"/>
</dbReference>
<organism evidence="4 5">
    <name type="scientific">Rhizopus delemar</name>
    <dbReference type="NCBI Taxonomy" id="936053"/>
    <lineage>
        <taxon>Eukaryota</taxon>
        <taxon>Fungi</taxon>
        <taxon>Fungi incertae sedis</taxon>
        <taxon>Mucoromycota</taxon>
        <taxon>Mucoromycotina</taxon>
        <taxon>Mucoromycetes</taxon>
        <taxon>Mucorales</taxon>
        <taxon>Mucorineae</taxon>
        <taxon>Rhizopodaceae</taxon>
        <taxon>Rhizopus</taxon>
    </lineage>
</organism>
<dbReference type="Pfam" id="PF21034">
    <property type="entry name" value="BCAS3_WD40"/>
    <property type="match status" value="1"/>
</dbReference>
<dbReference type="Pfam" id="PF12490">
    <property type="entry name" value="BCAS3"/>
    <property type="match status" value="1"/>
</dbReference>
<evidence type="ECO:0000313" key="5">
    <source>
        <dbReference type="Proteomes" id="UP000740926"/>
    </source>
</evidence>
<evidence type="ECO:0000259" key="2">
    <source>
        <dbReference type="Pfam" id="PF12490"/>
    </source>
</evidence>
<dbReference type="Gene3D" id="2.130.10.10">
    <property type="entry name" value="YVTN repeat-like/Quinoprotein amine dehydrogenase"/>
    <property type="match status" value="1"/>
</dbReference>
<feature type="domain" description="BCAS3 WD40" evidence="3">
    <location>
        <begin position="279"/>
        <end position="403"/>
    </location>
</feature>
<keyword evidence="5" id="KW-1185">Reference proteome</keyword>
<dbReference type="InterPro" id="IPR015943">
    <property type="entry name" value="WD40/YVTN_repeat-like_dom_sf"/>
</dbReference>
<dbReference type="SMART" id="SM00320">
    <property type="entry name" value="WD40"/>
    <property type="match status" value="2"/>
</dbReference>
<dbReference type="SUPFAM" id="SSF50978">
    <property type="entry name" value="WD40 repeat-like"/>
    <property type="match status" value="1"/>
</dbReference>
<evidence type="ECO:0000313" key="4">
    <source>
        <dbReference type="EMBL" id="KAG1569586.1"/>
    </source>
</evidence>
<reference evidence="4 5" key="1">
    <citation type="journal article" date="2020" name="Microb. Genom.">
        <title>Genetic diversity of clinical and environmental Mucorales isolates obtained from an investigation of mucormycosis cases among solid organ transplant recipients.</title>
        <authorList>
            <person name="Nguyen M.H."/>
            <person name="Kaul D."/>
            <person name="Muto C."/>
            <person name="Cheng S.J."/>
            <person name="Richter R.A."/>
            <person name="Bruno V.M."/>
            <person name="Liu G."/>
            <person name="Beyhan S."/>
            <person name="Sundermann A.J."/>
            <person name="Mounaud S."/>
            <person name="Pasculle A.W."/>
            <person name="Nierman W.C."/>
            <person name="Driscoll E."/>
            <person name="Cumbie R."/>
            <person name="Clancy C.J."/>
            <person name="Dupont C.L."/>
        </authorList>
    </citation>
    <scope>NUCLEOTIDE SEQUENCE [LARGE SCALE GENOMIC DNA]</scope>
    <source>
        <strain evidence="4 5">GL24</strain>
    </source>
</reference>
<sequence length="830" mass="93963">MTTTNTILYNQPSQRRFLEEIVLEQEEEEEEEEEEDKNTDTVTFACFEKLNNKRISCLLLGYQNGFQLWDITNPDNVHEICSIRDKETFGTVSCIHLINNDSLAVITEKDNKQSKMIIYSLDTYSIIKEISQFTQEDNNPVSITRIQSNHKIIALGCLSRHKSFIYLLSAVDFKQITNPLVDVYHDTNSGPIFTLNSRFIAYATNTAVLNSDPVMTSFSNKLQLEKDVKGAAKDIAKEVVSGMKSLGEFSYHQLSNYFSTPTSPITDKKVIAPSGMVMIRDTQALITGNNSIIAHFRPHTHPISCLSFNPSGTLLLSASKQGHTFHIFSILTNILAVGNVSHLYSLSRGYTDAQVEDCQFSNDSNWCAISTARGTTHLYAINPYGGKPEISGHIHSKVNNINRRHPFVSKIKPKTLSATALNSVMRIKQRKRMPESLNQEEMYVNNLRSPLPPPRLSHLQKEPRAKLTAFFVNTSSFLINHDIAAKQPATHLLKHIPYLPQQQSQQNDALMFGFDEEYDDSVKTVNDEVGWQDIYIFHPSGVLTLYRCWITKAALKKREGSKSILDLSLRKESIAEWKVARNIDWKQVQLKIDSKLAEKKREKKKKDDKGLFWLSNAEISTYSSDELPIWSQRQFIFQTYKELPCNNTSDVIPATNTLLMPKEIPEPISSRMDRVRKTMTRLANDTVEENMDDALAELEDNLSNAMQTSFSFTNSISSSPASTVKWLSTSANAISGTASLSKFFANKNSSLSFEDAYLINMGNGPSSEPSMNHHSTVSSIVHLKEDSSVEEEEVIRFENDLQNNNNLYSPDGDNEVAYPYESIYNEEIWH</sequence>
<dbReference type="InterPro" id="IPR001680">
    <property type="entry name" value="WD40_rpt"/>
</dbReference>
<comment type="caution">
    <text evidence="4">The sequence shown here is derived from an EMBL/GenBank/DDBJ whole genome shotgun (WGS) entry which is preliminary data.</text>
</comment>